<dbReference type="Gene3D" id="1.10.630.10">
    <property type="entry name" value="Cytochrome P450"/>
    <property type="match status" value="1"/>
</dbReference>
<dbReference type="Proteomes" id="UP000314294">
    <property type="component" value="Unassembled WGS sequence"/>
</dbReference>
<dbReference type="EMBL" id="SRLO01011493">
    <property type="protein sequence ID" value="TNN25858.1"/>
    <property type="molecule type" value="Genomic_DNA"/>
</dbReference>
<evidence type="ECO:0000313" key="3">
    <source>
        <dbReference type="Proteomes" id="UP000314294"/>
    </source>
</evidence>
<dbReference type="GO" id="GO:0004497">
    <property type="term" value="F:monooxygenase activity"/>
    <property type="evidence" value="ECO:0007669"/>
    <property type="project" value="InterPro"/>
</dbReference>
<dbReference type="InterPro" id="IPR036396">
    <property type="entry name" value="Cyt_P450_sf"/>
</dbReference>
<dbReference type="OrthoDB" id="1470350at2759"/>
<dbReference type="GO" id="GO:0020037">
    <property type="term" value="F:heme binding"/>
    <property type="evidence" value="ECO:0007669"/>
    <property type="project" value="InterPro"/>
</dbReference>
<dbReference type="AlphaFoldDB" id="A0A4Z2EAL9"/>
<accession>A0A4Z2EAL9</accession>
<proteinExistence type="predicted"/>
<dbReference type="GO" id="GO:0005506">
    <property type="term" value="F:iron ion binding"/>
    <property type="evidence" value="ECO:0007669"/>
    <property type="project" value="InterPro"/>
</dbReference>
<protein>
    <submittedName>
        <fullName evidence="2">Thromboxane-A synthase</fullName>
    </submittedName>
</protein>
<dbReference type="GO" id="GO:0016705">
    <property type="term" value="F:oxidoreductase activity, acting on paired donors, with incorporation or reduction of molecular oxygen"/>
    <property type="evidence" value="ECO:0007669"/>
    <property type="project" value="InterPro"/>
</dbReference>
<organism evidence="2 3">
    <name type="scientific">Liparis tanakae</name>
    <name type="common">Tanaka's snailfish</name>
    <dbReference type="NCBI Taxonomy" id="230148"/>
    <lineage>
        <taxon>Eukaryota</taxon>
        <taxon>Metazoa</taxon>
        <taxon>Chordata</taxon>
        <taxon>Craniata</taxon>
        <taxon>Vertebrata</taxon>
        <taxon>Euteleostomi</taxon>
        <taxon>Actinopterygii</taxon>
        <taxon>Neopterygii</taxon>
        <taxon>Teleostei</taxon>
        <taxon>Neoteleostei</taxon>
        <taxon>Acanthomorphata</taxon>
        <taxon>Eupercaria</taxon>
        <taxon>Perciformes</taxon>
        <taxon>Cottioidei</taxon>
        <taxon>Cottales</taxon>
        <taxon>Liparidae</taxon>
        <taxon>Liparis</taxon>
    </lineage>
</organism>
<reference evidence="2 3" key="1">
    <citation type="submission" date="2019-03" db="EMBL/GenBank/DDBJ databases">
        <title>First draft genome of Liparis tanakae, snailfish: a comprehensive survey of snailfish specific genes.</title>
        <authorList>
            <person name="Kim W."/>
            <person name="Song I."/>
            <person name="Jeong J.-H."/>
            <person name="Kim D."/>
            <person name="Kim S."/>
            <person name="Ryu S."/>
            <person name="Song J.Y."/>
            <person name="Lee S.K."/>
        </authorList>
    </citation>
    <scope>NUCLEOTIDE SEQUENCE [LARGE SCALE GENOMIC DNA]</scope>
    <source>
        <tissue evidence="2">Muscle</tissue>
    </source>
</reference>
<keyword evidence="3" id="KW-1185">Reference proteome</keyword>
<gene>
    <name evidence="2" type="primary">TBXAS1_0</name>
    <name evidence="2" type="ORF">EYF80_064010</name>
</gene>
<evidence type="ECO:0000313" key="2">
    <source>
        <dbReference type="EMBL" id="TNN25858.1"/>
    </source>
</evidence>
<comment type="caution">
    <text evidence="2">The sequence shown here is derived from an EMBL/GenBank/DDBJ whole genome shotgun (WGS) entry which is preliminary data.</text>
</comment>
<name>A0A4Z2EAL9_9TELE</name>
<sequence>MKLAQLEIKMALVRLFRKFIIVACSETEVPLELKSSSTLGPKNGIFVKIQRRDPTEGPENSSPDKKKLTKTSPMK</sequence>
<evidence type="ECO:0000256" key="1">
    <source>
        <dbReference type="SAM" id="MobiDB-lite"/>
    </source>
</evidence>
<dbReference type="SUPFAM" id="SSF48264">
    <property type="entry name" value="Cytochrome P450"/>
    <property type="match status" value="1"/>
</dbReference>
<feature type="region of interest" description="Disordered" evidence="1">
    <location>
        <begin position="35"/>
        <end position="75"/>
    </location>
</feature>